<accession>A0A371R5D9</accession>
<proteinExistence type="predicted"/>
<gene>
    <name evidence="2" type="ORF">CGL51_10055</name>
    <name evidence="3" type="ORF">CGL52_04215</name>
</gene>
<evidence type="ECO:0000259" key="1">
    <source>
        <dbReference type="PROSITE" id="PS51186"/>
    </source>
</evidence>
<dbReference type="OrthoDB" id="25982at2157"/>
<dbReference type="Proteomes" id="UP000257123">
    <property type="component" value="Unassembled WGS sequence"/>
</dbReference>
<evidence type="ECO:0000313" key="4">
    <source>
        <dbReference type="Proteomes" id="UP000256877"/>
    </source>
</evidence>
<keyword evidence="3" id="KW-0808">Transferase</keyword>
<dbReference type="Pfam" id="PF00583">
    <property type="entry name" value="Acetyltransf_1"/>
    <property type="match status" value="1"/>
</dbReference>
<evidence type="ECO:0000313" key="5">
    <source>
        <dbReference type="Proteomes" id="UP000257123"/>
    </source>
</evidence>
<dbReference type="AlphaFoldDB" id="A0A371R5D9"/>
<dbReference type="PANTHER" id="PTHR43072">
    <property type="entry name" value="N-ACETYLTRANSFERASE"/>
    <property type="match status" value="1"/>
</dbReference>
<dbReference type="EMBL" id="NMUE01000036">
    <property type="protein sequence ID" value="RFA94503.1"/>
    <property type="molecule type" value="Genomic_DNA"/>
</dbReference>
<evidence type="ECO:0000313" key="3">
    <source>
        <dbReference type="EMBL" id="RFA99211.1"/>
    </source>
</evidence>
<dbReference type="Proteomes" id="UP000256877">
    <property type="component" value="Unassembled WGS sequence"/>
</dbReference>
<name>A0A371R5D9_9CREN</name>
<organism evidence="3 4">
    <name type="scientific">Pyrobaculum aerophilum</name>
    <dbReference type="NCBI Taxonomy" id="13773"/>
    <lineage>
        <taxon>Archaea</taxon>
        <taxon>Thermoproteota</taxon>
        <taxon>Thermoprotei</taxon>
        <taxon>Thermoproteales</taxon>
        <taxon>Thermoproteaceae</taxon>
        <taxon>Pyrobaculum</taxon>
    </lineage>
</organism>
<dbReference type="GO" id="GO:0016747">
    <property type="term" value="F:acyltransferase activity, transferring groups other than amino-acyl groups"/>
    <property type="evidence" value="ECO:0007669"/>
    <property type="project" value="InterPro"/>
</dbReference>
<evidence type="ECO:0000313" key="2">
    <source>
        <dbReference type="EMBL" id="RFA94503.1"/>
    </source>
</evidence>
<dbReference type="SUPFAM" id="SSF55729">
    <property type="entry name" value="Acyl-CoA N-acyltransferases (Nat)"/>
    <property type="match status" value="1"/>
</dbReference>
<reference evidence="4 5" key="1">
    <citation type="submission" date="2017-07" db="EMBL/GenBank/DDBJ databases">
        <title>Draft genome sequence of aerobic hyperthermophilic archaea, Pyrobaculum aerophilum YKB31 and YKB32.</title>
        <authorList>
            <person name="Mochizuki T."/>
            <person name="Berliner A.J."/>
            <person name="Yoshida-Takashima Y."/>
            <person name="Takaki Y."/>
            <person name="Nunoura T."/>
            <person name="Takai K."/>
        </authorList>
    </citation>
    <scope>NUCLEOTIDE SEQUENCE [LARGE SCALE GENOMIC DNA]</scope>
    <source>
        <strain evidence="2 5">YKB31</strain>
        <strain evidence="3 4">YKB32</strain>
    </source>
</reference>
<dbReference type="InterPro" id="IPR016181">
    <property type="entry name" value="Acyl_CoA_acyltransferase"/>
</dbReference>
<sequence>MRTSRGFLVEFVEDRWKALEIIGLYYKGPVKYAEAVLEKWPKSNGVVALIGGAAAGAEIFYKVDLLTPACVHYYIAVVPEHRNRGVATQIVQRVEKLCTAPVYMATTTEDNAAALRLFTKLGYTPHRWEDIPRRARDFLLKATCGYDDDVLFIKGADPCEVARRTNDVEKFWLETCLKPYLSL</sequence>
<protein>
    <submittedName>
        <fullName evidence="3">GNAT family N-acetyltransferase</fullName>
    </submittedName>
</protein>
<feature type="domain" description="N-acetyltransferase" evidence="1">
    <location>
        <begin position="9"/>
        <end position="145"/>
    </location>
</feature>
<dbReference type="EMBL" id="NMUF01000008">
    <property type="protein sequence ID" value="RFA99211.1"/>
    <property type="molecule type" value="Genomic_DNA"/>
</dbReference>
<dbReference type="PROSITE" id="PS51186">
    <property type="entry name" value="GNAT"/>
    <property type="match status" value="1"/>
</dbReference>
<dbReference type="PANTHER" id="PTHR43072:SF52">
    <property type="entry name" value="GCN5-RELATED N-ACETYLTRANSFERASE"/>
    <property type="match status" value="1"/>
</dbReference>
<dbReference type="Gene3D" id="3.40.630.30">
    <property type="match status" value="1"/>
</dbReference>
<comment type="caution">
    <text evidence="3">The sequence shown here is derived from an EMBL/GenBank/DDBJ whole genome shotgun (WGS) entry which is preliminary data.</text>
</comment>
<dbReference type="InterPro" id="IPR000182">
    <property type="entry name" value="GNAT_dom"/>
</dbReference>